<protein>
    <submittedName>
        <fullName evidence="3">Uncharacterized protein</fullName>
    </submittedName>
</protein>
<name>A0A1I2J9T9_9CLOT</name>
<gene>
    <name evidence="2" type="ORF">DBY38_06990</name>
    <name evidence="1" type="ORF">DBY38_09315</name>
    <name evidence="3" type="ORF">SAMN04487885_101299</name>
</gene>
<evidence type="ECO:0000313" key="3">
    <source>
        <dbReference type="EMBL" id="SFF51602.1"/>
    </source>
</evidence>
<dbReference type="Proteomes" id="UP000246114">
    <property type="component" value="Unassembled WGS sequence"/>
</dbReference>
<dbReference type="Proteomes" id="UP000182135">
    <property type="component" value="Unassembled WGS sequence"/>
</dbReference>
<sequence length="70" mass="8269">MNINLEESQILNVLTAIRSEFINSKVYYNDNTKEENRIGITSPEEWKEIYNAILKQAHKEEKLSMLEIIK</sequence>
<reference evidence="1 5" key="2">
    <citation type="submission" date="2018-03" db="EMBL/GenBank/DDBJ databases">
        <title>The uncultured portion of the human microbiome is neutrally assembled.</title>
        <authorList>
            <person name="Jeraldo P."/>
            <person name="Boardman L."/>
            <person name="White B.A."/>
            <person name="Nelson H."/>
            <person name="Goldenfeld N."/>
            <person name="Chia N."/>
        </authorList>
    </citation>
    <scope>NUCLEOTIDE SEQUENCE [LARGE SCALE GENOMIC DNA]</scope>
    <source>
        <strain evidence="1">CIM:MAG 903</strain>
    </source>
</reference>
<dbReference type="GeneID" id="90544593"/>
<dbReference type="EMBL" id="FOOE01000001">
    <property type="protein sequence ID" value="SFF51602.1"/>
    <property type="molecule type" value="Genomic_DNA"/>
</dbReference>
<evidence type="ECO:0000313" key="5">
    <source>
        <dbReference type="Proteomes" id="UP000246114"/>
    </source>
</evidence>
<dbReference type="eggNOG" id="ENOG50324IW">
    <property type="taxonomic scope" value="Bacteria"/>
</dbReference>
<accession>A0A1I2J9T9</accession>
<dbReference type="AlphaFoldDB" id="A0A1I2J9T9"/>
<dbReference type="EMBL" id="QAMZ01000043">
    <property type="protein sequence ID" value="PWL53061.1"/>
    <property type="molecule type" value="Genomic_DNA"/>
</dbReference>
<evidence type="ECO:0000313" key="2">
    <source>
        <dbReference type="EMBL" id="PWL53468.1"/>
    </source>
</evidence>
<evidence type="ECO:0000313" key="1">
    <source>
        <dbReference type="EMBL" id="PWL53061.1"/>
    </source>
</evidence>
<dbReference type="STRING" id="1529.SAMN04487885_101299"/>
<dbReference type="EMBL" id="QAMZ01000036">
    <property type="protein sequence ID" value="PWL53468.1"/>
    <property type="molecule type" value="Genomic_DNA"/>
</dbReference>
<evidence type="ECO:0000313" key="4">
    <source>
        <dbReference type="Proteomes" id="UP000182135"/>
    </source>
</evidence>
<organism evidence="3 4">
    <name type="scientific">Clostridium cadaveris</name>
    <dbReference type="NCBI Taxonomy" id="1529"/>
    <lineage>
        <taxon>Bacteria</taxon>
        <taxon>Bacillati</taxon>
        <taxon>Bacillota</taxon>
        <taxon>Clostridia</taxon>
        <taxon>Eubacteriales</taxon>
        <taxon>Clostridiaceae</taxon>
        <taxon>Clostridium</taxon>
    </lineage>
</organism>
<reference evidence="3 4" key="1">
    <citation type="submission" date="2016-10" db="EMBL/GenBank/DDBJ databases">
        <authorList>
            <person name="de Groot N.N."/>
        </authorList>
    </citation>
    <scope>NUCLEOTIDE SEQUENCE [LARGE SCALE GENOMIC DNA]</scope>
    <source>
        <strain evidence="3 4">NLAE-zl-G419</strain>
    </source>
</reference>
<dbReference type="RefSeq" id="WP_035770505.1">
    <property type="nucleotide sequence ID" value="NZ_BAAACD010000019.1"/>
</dbReference>
<proteinExistence type="predicted"/>
<keyword evidence="4" id="KW-1185">Reference proteome</keyword>
<dbReference type="OrthoDB" id="1937687at2"/>